<dbReference type="PANTHER" id="PTHR11707">
    <property type="entry name" value="L-ASPARAGINASE"/>
    <property type="match status" value="1"/>
</dbReference>
<dbReference type="PIRSF" id="PIRSF500176">
    <property type="entry name" value="L_ASNase"/>
    <property type="match status" value="1"/>
</dbReference>
<dbReference type="Proteomes" id="UP000824071">
    <property type="component" value="Unassembled WGS sequence"/>
</dbReference>
<proteinExistence type="inferred from homology"/>
<dbReference type="InterPro" id="IPR036152">
    <property type="entry name" value="Asp/glu_Ase-like_sf"/>
</dbReference>
<reference evidence="9" key="2">
    <citation type="journal article" date="2021" name="PeerJ">
        <title>Extensive microbial diversity within the chicken gut microbiome revealed by metagenomics and culture.</title>
        <authorList>
            <person name="Gilroy R."/>
            <person name="Ravi A."/>
            <person name="Getino M."/>
            <person name="Pursley I."/>
            <person name="Horton D.L."/>
            <person name="Alikhan N.F."/>
            <person name="Baker D."/>
            <person name="Gharbi K."/>
            <person name="Hall N."/>
            <person name="Watson M."/>
            <person name="Adriaenssens E.M."/>
            <person name="Foster-Nyarko E."/>
            <person name="Jarju S."/>
            <person name="Secka A."/>
            <person name="Antonio M."/>
            <person name="Oren A."/>
            <person name="Chaudhuri R.R."/>
            <person name="La Ragione R."/>
            <person name="Hildebrand F."/>
            <person name="Pallen M.J."/>
        </authorList>
    </citation>
    <scope>NUCLEOTIDE SEQUENCE</scope>
    <source>
        <strain evidence="9">ChiGjej1B1-19959</strain>
    </source>
</reference>
<dbReference type="InterPro" id="IPR027475">
    <property type="entry name" value="Asparaginase/glutaminase_AS2"/>
</dbReference>
<dbReference type="PROSITE" id="PS00144">
    <property type="entry name" value="ASN_GLN_ASE_1"/>
    <property type="match status" value="1"/>
</dbReference>
<evidence type="ECO:0000313" key="9">
    <source>
        <dbReference type="EMBL" id="HIU35584.1"/>
    </source>
</evidence>
<dbReference type="Pfam" id="PF00710">
    <property type="entry name" value="Asparaginase"/>
    <property type="match status" value="1"/>
</dbReference>
<dbReference type="InterPro" id="IPR037152">
    <property type="entry name" value="L-asparaginase_N_sf"/>
</dbReference>
<evidence type="ECO:0000256" key="3">
    <source>
        <dbReference type="ARBA" id="ARBA00049366"/>
    </source>
</evidence>
<gene>
    <name evidence="9" type="ORF">IAC53_03130</name>
</gene>
<feature type="binding site" evidence="5">
    <location>
        <position position="55"/>
    </location>
    <ligand>
        <name>substrate</name>
    </ligand>
</feature>
<dbReference type="Gene3D" id="3.40.50.1170">
    <property type="entry name" value="L-asparaginase, N-terminal domain"/>
    <property type="match status" value="1"/>
</dbReference>
<comment type="caution">
    <text evidence="9">The sequence shown here is derived from an EMBL/GenBank/DDBJ whole genome shotgun (WGS) entry which is preliminary data.</text>
</comment>
<accession>A0A9D1IGF6</accession>
<dbReference type="PROSITE" id="PS00917">
    <property type="entry name" value="ASN_GLN_ASE_2"/>
    <property type="match status" value="1"/>
</dbReference>
<dbReference type="GO" id="GO:0004067">
    <property type="term" value="F:asparaginase activity"/>
    <property type="evidence" value="ECO:0007669"/>
    <property type="project" value="UniProtKB-UniRule"/>
</dbReference>
<dbReference type="AlphaFoldDB" id="A0A9D1IGF6"/>
<feature type="binding site" evidence="5">
    <location>
        <begin position="87"/>
        <end position="88"/>
    </location>
    <ligand>
        <name>substrate</name>
    </ligand>
</feature>
<name>A0A9D1IGF6_9FIRM</name>
<dbReference type="PIRSF" id="PIRSF001220">
    <property type="entry name" value="L-ASNase_gatD"/>
    <property type="match status" value="1"/>
</dbReference>
<reference evidence="9" key="1">
    <citation type="submission" date="2020-10" db="EMBL/GenBank/DDBJ databases">
        <authorList>
            <person name="Gilroy R."/>
        </authorList>
    </citation>
    <scope>NUCLEOTIDE SEQUENCE</scope>
    <source>
        <strain evidence="9">ChiGjej1B1-19959</strain>
    </source>
</reference>
<dbReference type="EMBL" id="DVMW01000024">
    <property type="protein sequence ID" value="HIU35584.1"/>
    <property type="molecule type" value="Genomic_DNA"/>
</dbReference>
<protein>
    <recommendedName>
        <fullName evidence="2">asparaginase</fullName>
        <ecNumber evidence="2">3.5.1.1</ecNumber>
    </recommendedName>
</protein>
<evidence type="ECO:0000256" key="2">
    <source>
        <dbReference type="ARBA" id="ARBA00012920"/>
    </source>
</evidence>
<evidence type="ECO:0000256" key="5">
    <source>
        <dbReference type="PIRSR" id="PIRSR001220-2"/>
    </source>
</evidence>
<evidence type="ECO:0000313" key="10">
    <source>
        <dbReference type="Proteomes" id="UP000824071"/>
    </source>
</evidence>
<dbReference type="InterPro" id="IPR027473">
    <property type="entry name" value="L-asparaginase_C"/>
</dbReference>
<dbReference type="GO" id="GO:0006520">
    <property type="term" value="P:amino acid metabolic process"/>
    <property type="evidence" value="ECO:0007669"/>
    <property type="project" value="InterPro"/>
</dbReference>
<comment type="catalytic activity">
    <reaction evidence="3">
        <text>L-asparagine + H2O = L-aspartate + NH4(+)</text>
        <dbReference type="Rhea" id="RHEA:21016"/>
        <dbReference type="ChEBI" id="CHEBI:15377"/>
        <dbReference type="ChEBI" id="CHEBI:28938"/>
        <dbReference type="ChEBI" id="CHEBI:29991"/>
        <dbReference type="ChEBI" id="CHEBI:58048"/>
        <dbReference type="EC" id="3.5.1.1"/>
    </reaction>
</comment>
<dbReference type="InterPro" id="IPR027474">
    <property type="entry name" value="L-asparaginase_N"/>
</dbReference>
<dbReference type="PANTHER" id="PTHR11707:SF28">
    <property type="entry name" value="60 KDA LYSOPHOSPHOLIPASE"/>
    <property type="match status" value="1"/>
</dbReference>
<dbReference type="SUPFAM" id="SSF53774">
    <property type="entry name" value="Glutaminase/Asparaginase"/>
    <property type="match status" value="1"/>
</dbReference>
<dbReference type="InterPro" id="IPR020827">
    <property type="entry name" value="Asparaginase/glutaminase_AS1"/>
</dbReference>
<feature type="active site" description="O-isoaspartyl threonine intermediate" evidence="4">
    <location>
        <position position="11"/>
    </location>
</feature>
<comment type="similarity">
    <text evidence="1">Belongs to the asparaginase 1 family.</text>
</comment>
<feature type="active site" evidence="7">
    <location>
        <position position="87"/>
    </location>
</feature>
<feature type="active site" evidence="6">
    <location>
        <position position="11"/>
    </location>
</feature>
<dbReference type="EC" id="3.5.1.1" evidence="2"/>
<evidence type="ECO:0000256" key="1">
    <source>
        <dbReference type="ARBA" id="ARBA00010518"/>
    </source>
</evidence>
<evidence type="ECO:0000256" key="7">
    <source>
        <dbReference type="PROSITE-ProRule" id="PRU10100"/>
    </source>
</evidence>
<sequence length="335" mass="35421">MNLLVLATGGTIGSAAGAGGIDADGSRTPLLLQMYRARYGGDVRFTPRQICTLLSENADRAFYETLLAALFAAMAEPFDGVIVLHGTDTLPFTASLAAMACRHFTKPVCFVSSVFELCDPRENGVSNLRAAVRYIEAGGAGFVVPFGQAGGECRVHLATRLLEADPFTDDFASAGAPAAVVAGDEVRFARSADVPDRQTLRRPLPALFAAPPRLPGRVVLLRCFPGMCPQASAVSADTAAVLLWGYHSGTAPQRLTRFVKQVQAAGAAVYLAPVKRAPRQYASTNALLESGARPLYALSAPAAYARLLLAYAQTADAPESAAQRTLYYEEVPAHS</sequence>
<dbReference type="Gene3D" id="3.40.50.40">
    <property type="match status" value="1"/>
</dbReference>
<feature type="domain" description="L-asparaginase N-terminal" evidence="8">
    <location>
        <begin position="3"/>
        <end position="190"/>
    </location>
</feature>
<evidence type="ECO:0000256" key="6">
    <source>
        <dbReference type="PROSITE-ProRule" id="PRU10099"/>
    </source>
</evidence>
<evidence type="ECO:0000256" key="4">
    <source>
        <dbReference type="PIRSR" id="PIRSR001220-1"/>
    </source>
</evidence>
<dbReference type="InterPro" id="IPR006034">
    <property type="entry name" value="Asparaginase/glutaminase-like"/>
</dbReference>
<dbReference type="PRINTS" id="PR00139">
    <property type="entry name" value="ASNGLNASE"/>
</dbReference>
<organism evidence="9 10">
    <name type="scientific">Candidatus Fimenecus excrementigallinarum</name>
    <dbReference type="NCBI Taxonomy" id="2840816"/>
    <lineage>
        <taxon>Bacteria</taxon>
        <taxon>Bacillati</taxon>
        <taxon>Bacillota</taxon>
        <taxon>Clostridia</taxon>
        <taxon>Candidatus Fimenecus</taxon>
    </lineage>
</organism>
<evidence type="ECO:0000259" key="8">
    <source>
        <dbReference type="Pfam" id="PF00710"/>
    </source>
</evidence>
<dbReference type="SMART" id="SM00870">
    <property type="entry name" value="Asparaginase"/>
    <property type="match status" value="1"/>
</dbReference>
<dbReference type="PROSITE" id="PS51732">
    <property type="entry name" value="ASN_GLN_ASE_3"/>
    <property type="match status" value="1"/>
</dbReference>